<dbReference type="InterPro" id="IPR047921">
    <property type="entry name" value="LACTB2-like_MBL-fold"/>
</dbReference>
<reference evidence="6" key="1">
    <citation type="journal article" date="2021" name="New Phytol.">
        <title>Evolutionary innovations through gain and loss of genes in the ectomycorrhizal Boletales.</title>
        <authorList>
            <person name="Wu G."/>
            <person name="Miyauchi S."/>
            <person name="Morin E."/>
            <person name="Kuo A."/>
            <person name="Drula E."/>
            <person name="Varga T."/>
            <person name="Kohler A."/>
            <person name="Feng B."/>
            <person name="Cao Y."/>
            <person name="Lipzen A."/>
            <person name="Daum C."/>
            <person name="Hundley H."/>
            <person name="Pangilinan J."/>
            <person name="Johnson J."/>
            <person name="Barry K."/>
            <person name="LaButti K."/>
            <person name="Ng V."/>
            <person name="Ahrendt S."/>
            <person name="Min B."/>
            <person name="Choi I.G."/>
            <person name="Park H."/>
            <person name="Plett J.M."/>
            <person name="Magnuson J."/>
            <person name="Spatafora J.W."/>
            <person name="Nagy L.G."/>
            <person name="Henrissat B."/>
            <person name="Grigoriev I.V."/>
            <person name="Yang Z.L."/>
            <person name="Xu J."/>
            <person name="Martin F.M."/>
        </authorList>
    </citation>
    <scope>NUCLEOTIDE SEQUENCE</scope>
    <source>
        <strain evidence="6">KKN 215</strain>
    </source>
</reference>
<keyword evidence="4" id="KW-0862">Zinc</keyword>
<dbReference type="Gene3D" id="3.60.15.10">
    <property type="entry name" value="Ribonuclease Z/Hydroxyacylglutathione hydrolase-like"/>
    <property type="match status" value="1"/>
</dbReference>
<evidence type="ECO:0000256" key="3">
    <source>
        <dbReference type="ARBA" id="ARBA00022801"/>
    </source>
</evidence>
<dbReference type="InterPro" id="IPR001279">
    <property type="entry name" value="Metallo-B-lactamas"/>
</dbReference>
<dbReference type="Pfam" id="PF17778">
    <property type="entry name" value="WHD_BLACT"/>
    <property type="match status" value="1"/>
</dbReference>
<keyword evidence="3" id="KW-0378">Hydrolase</keyword>
<comment type="caution">
    <text evidence="6">The sequence shown here is derived from an EMBL/GenBank/DDBJ whole genome shotgun (WGS) entry which is preliminary data.</text>
</comment>
<feature type="domain" description="Metallo-beta-lactamase" evidence="5">
    <location>
        <begin position="36"/>
        <end position="251"/>
    </location>
</feature>
<evidence type="ECO:0000259" key="5">
    <source>
        <dbReference type="SMART" id="SM00849"/>
    </source>
</evidence>
<accession>A0A8K0XQ13</accession>
<evidence type="ECO:0000313" key="7">
    <source>
        <dbReference type="Proteomes" id="UP000813824"/>
    </source>
</evidence>
<dbReference type="InterPro" id="IPR036388">
    <property type="entry name" value="WH-like_DNA-bd_sf"/>
</dbReference>
<dbReference type="Proteomes" id="UP000813824">
    <property type="component" value="Unassembled WGS sequence"/>
</dbReference>
<dbReference type="GO" id="GO:0046872">
    <property type="term" value="F:metal ion binding"/>
    <property type="evidence" value="ECO:0007669"/>
    <property type="project" value="UniProtKB-KW"/>
</dbReference>
<dbReference type="OrthoDB" id="17458at2759"/>
<organism evidence="6 7">
    <name type="scientific">Cristinia sonorae</name>
    <dbReference type="NCBI Taxonomy" id="1940300"/>
    <lineage>
        <taxon>Eukaryota</taxon>
        <taxon>Fungi</taxon>
        <taxon>Dikarya</taxon>
        <taxon>Basidiomycota</taxon>
        <taxon>Agaricomycotina</taxon>
        <taxon>Agaricomycetes</taxon>
        <taxon>Agaricomycetidae</taxon>
        <taxon>Agaricales</taxon>
        <taxon>Pleurotineae</taxon>
        <taxon>Stephanosporaceae</taxon>
        <taxon>Cristinia</taxon>
    </lineage>
</organism>
<dbReference type="InterPro" id="IPR041516">
    <property type="entry name" value="LACTB2_WH"/>
</dbReference>
<dbReference type="SMART" id="SM00849">
    <property type="entry name" value="Lactamase_B"/>
    <property type="match status" value="1"/>
</dbReference>
<keyword evidence="2" id="KW-0479">Metal-binding</keyword>
<dbReference type="Gene3D" id="1.10.10.10">
    <property type="entry name" value="Winged helix-like DNA-binding domain superfamily/Winged helix DNA-binding domain"/>
    <property type="match status" value="1"/>
</dbReference>
<dbReference type="Pfam" id="PF00753">
    <property type="entry name" value="Lactamase_B"/>
    <property type="match status" value="1"/>
</dbReference>
<name>A0A8K0XQ13_9AGAR</name>
<evidence type="ECO:0000256" key="4">
    <source>
        <dbReference type="ARBA" id="ARBA00022833"/>
    </source>
</evidence>
<sequence length="349" mass="38732">MDQAALASLALPSVSRLSKNVVRILGQNPGKFTLGGTNTYLVGQCNPYTLIDTGEGLDSYIPFLEQALKDGSVPHHADKQDVSDIIITHKHHDHAGGLSTVLALLQRLWDIRGRDVATSPYVPPRIHKFALPSQDLRLQTILQSLQAGTYTPNAAGGLIHELSDGQVLPVTTNDASESSHLHVIHTPGHTEDSLCLYLPADNALFTADTVLGYGTSVFEDLREYMFSLKKMIAFNEGKDEKHQYKTVYPGHGPVVDDGPKVIAMYLRHRVEREDQLIAHLKQPPASLTLGYEGVWTVWTLVGTIYKEYPKELWEPAAHNVYLHLEKLKADGRVRHLGGVGKDSEWQWLE</sequence>
<dbReference type="PANTHER" id="PTHR23131:SF0">
    <property type="entry name" value="ENDORIBONUCLEASE LACTB2"/>
    <property type="match status" value="1"/>
</dbReference>
<dbReference type="EMBL" id="JAEVFJ010000016">
    <property type="protein sequence ID" value="KAH8100199.1"/>
    <property type="molecule type" value="Genomic_DNA"/>
</dbReference>
<evidence type="ECO:0000256" key="1">
    <source>
        <dbReference type="ARBA" id="ARBA00006759"/>
    </source>
</evidence>
<dbReference type="InterPro" id="IPR036866">
    <property type="entry name" value="RibonucZ/Hydroxyglut_hydro"/>
</dbReference>
<dbReference type="GO" id="GO:0016787">
    <property type="term" value="F:hydrolase activity"/>
    <property type="evidence" value="ECO:0007669"/>
    <property type="project" value="UniProtKB-KW"/>
</dbReference>
<dbReference type="PANTHER" id="PTHR23131">
    <property type="entry name" value="ENDORIBONUCLEASE LACTB2"/>
    <property type="match status" value="1"/>
</dbReference>
<proteinExistence type="inferred from homology"/>
<dbReference type="GO" id="GO:0044550">
    <property type="term" value="P:secondary metabolite biosynthetic process"/>
    <property type="evidence" value="ECO:0007669"/>
    <property type="project" value="TreeGrafter"/>
</dbReference>
<evidence type="ECO:0000256" key="2">
    <source>
        <dbReference type="ARBA" id="ARBA00022723"/>
    </source>
</evidence>
<evidence type="ECO:0000313" key="6">
    <source>
        <dbReference type="EMBL" id="KAH8100199.1"/>
    </source>
</evidence>
<dbReference type="SUPFAM" id="SSF56281">
    <property type="entry name" value="Metallo-hydrolase/oxidoreductase"/>
    <property type="match status" value="1"/>
</dbReference>
<keyword evidence="7" id="KW-1185">Reference proteome</keyword>
<dbReference type="InterPro" id="IPR050662">
    <property type="entry name" value="Sec-metab_biosynth-thioest"/>
</dbReference>
<gene>
    <name evidence="6" type="ORF">BXZ70DRAFT_174714</name>
</gene>
<dbReference type="CDD" id="cd07722">
    <property type="entry name" value="LACTB2-like_MBL-fold"/>
    <property type="match status" value="1"/>
</dbReference>
<comment type="similarity">
    <text evidence="1">Belongs to the metallo-beta-lactamase superfamily. Glyoxalase II family.</text>
</comment>
<dbReference type="AlphaFoldDB" id="A0A8K0XQ13"/>
<protein>
    <submittedName>
        <fullName evidence="6">Beta-lactamase-like protein</fullName>
    </submittedName>
</protein>